<dbReference type="AlphaFoldDB" id="A0A427Y829"/>
<dbReference type="EMBL" id="RSCD01000017">
    <property type="protein sequence ID" value="RSH87217.1"/>
    <property type="molecule type" value="Genomic_DNA"/>
</dbReference>
<evidence type="ECO:0008006" key="4">
    <source>
        <dbReference type="Google" id="ProtNLM"/>
    </source>
</evidence>
<evidence type="ECO:0000256" key="1">
    <source>
        <dbReference type="SAM" id="MobiDB-lite"/>
    </source>
</evidence>
<keyword evidence="3" id="KW-1185">Reference proteome</keyword>
<name>A0A427Y829_9TREE</name>
<accession>A0A427Y829</accession>
<feature type="region of interest" description="Disordered" evidence="1">
    <location>
        <begin position="98"/>
        <end position="121"/>
    </location>
</feature>
<proteinExistence type="predicted"/>
<evidence type="ECO:0000313" key="3">
    <source>
        <dbReference type="Proteomes" id="UP000279259"/>
    </source>
</evidence>
<dbReference type="Proteomes" id="UP000279259">
    <property type="component" value="Unassembled WGS sequence"/>
</dbReference>
<protein>
    <recommendedName>
        <fullName evidence="4">Retrotransposon Copia-like N-terminal domain-containing protein</fullName>
    </recommendedName>
</protein>
<evidence type="ECO:0000313" key="2">
    <source>
        <dbReference type="EMBL" id="RSH87217.1"/>
    </source>
</evidence>
<dbReference type="STRING" id="1890683.A0A427Y829"/>
<comment type="caution">
    <text evidence="2">The sequence shown here is derived from an EMBL/GenBank/DDBJ whole genome shotgun (WGS) entry which is preliminary data.</text>
</comment>
<reference evidence="2 3" key="1">
    <citation type="submission" date="2018-11" db="EMBL/GenBank/DDBJ databases">
        <title>Genome sequence of Saitozyma podzolica DSM 27192.</title>
        <authorList>
            <person name="Aliyu H."/>
            <person name="Gorte O."/>
            <person name="Ochsenreither K."/>
        </authorList>
    </citation>
    <scope>NUCLEOTIDE SEQUENCE [LARGE SCALE GENOMIC DNA]</scope>
    <source>
        <strain evidence="2 3">DSM 27192</strain>
    </source>
</reference>
<gene>
    <name evidence="2" type="ORF">EHS25_003126</name>
</gene>
<sequence length="121" mass="12998">MSEDERSTYKVTILKGSDNYEDWKLSISSILLSKDLLDFIRVSKATSDAAGKRKAGKCFALIIQSLSPVITSSLPADCPDPLYPKLPKGCSPLGASPAHILSPSWRKASDSGAGTLPHRHS</sequence>
<organism evidence="2 3">
    <name type="scientific">Saitozyma podzolica</name>
    <dbReference type="NCBI Taxonomy" id="1890683"/>
    <lineage>
        <taxon>Eukaryota</taxon>
        <taxon>Fungi</taxon>
        <taxon>Dikarya</taxon>
        <taxon>Basidiomycota</taxon>
        <taxon>Agaricomycotina</taxon>
        <taxon>Tremellomycetes</taxon>
        <taxon>Tremellales</taxon>
        <taxon>Trimorphomycetaceae</taxon>
        <taxon>Saitozyma</taxon>
    </lineage>
</organism>